<reference evidence="2 3" key="1">
    <citation type="submission" date="2018-08" db="EMBL/GenBank/DDBJ databases">
        <title>Jishengella sp. nov., isolated from a root of Azadirachta indica A. Juss. var. siamensis Valenton.</title>
        <authorList>
            <person name="Kuncharoen N."/>
            <person name="Tanasupawat S."/>
            <person name="Kudo T."/>
            <person name="Ohkuma M."/>
        </authorList>
    </citation>
    <scope>NUCLEOTIDE SEQUENCE [LARGE SCALE GENOMIC DNA]</scope>
    <source>
        <strain evidence="2 3">AZ1-13</strain>
    </source>
</reference>
<evidence type="ECO:0000313" key="2">
    <source>
        <dbReference type="EMBL" id="RIV37595.1"/>
    </source>
</evidence>
<organism evidence="2 3">
    <name type="scientific">Micromonospora radicis</name>
    <dbReference type="NCBI Taxonomy" id="1894971"/>
    <lineage>
        <taxon>Bacteria</taxon>
        <taxon>Bacillati</taxon>
        <taxon>Actinomycetota</taxon>
        <taxon>Actinomycetes</taxon>
        <taxon>Micromonosporales</taxon>
        <taxon>Micromonosporaceae</taxon>
        <taxon>Micromonospora</taxon>
    </lineage>
</organism>
<accession>A0A418MTU2</accession>
<name>A0A418MTU2_9ACTN</name>
<sequence>MITAITLPRVLLLVLVQSLPLVVTGNALGALAEVGSAAAVPYGCAGVLVGAAAAASAALRGAPTGGGKG</sequence>
<keyword evidence="3" id="KW-1185">Reference proteome</keyword>
<dbReference type="Proteomes" id="UP000283832">
    <property type="component" value="Unassembled WGS sequence"/>
</dbReference>
<keyword evidence="1" id="KW-0472">Membrane</keyword>
<evidence type="ECO:0000256" key="1">
    <source>
        <dbReference type="SAM" id="Phobius"/>
    </source>
</evidence>
<gene>
    <name evidence="2" type="ORF">D2L64_15295</name>
</gene>
<comment type="caution">
    <text evidence="2">The sequence shown here is derived from an EMBL/GenBank/DDBJ whole genome shotgun (WGS) entry which is preliminary data.</text>
</comment>
<dbReference type="EMBL" id="QXEC01000013">
    <property type="protein sequence ID" value="RIV37595.1"/>
    <property type="molecule type" value="Genomic_DNA"/>
</dbReference>
<dbReference type="AlphaFoldDB" id="A0A418MTU2"/>
<keyword evidence="1" id="KW-1133">Transmembrane helix</keyword>
<evidence type="ECO:0000313" key="3">
    <source>
        <dbReference type="Proteomes" id="UP000283832"/>
    </source>
</evidence>
<keyword evidence="1" id="KW-0812">Transmembrane</keyword>
<proteinExistence type="predicted"/>
<dbReference type="RefSeq" id="WP_119577036.1">
    <property type="nucleotide sequence ID" value="NZ_QXEC01000013.1"/>
</dbReference>
<protein>
    <submittedName>
        <fullName evidence="2">Uncharacterized protein</fullName>
    </submittedName>
</protein>
<feature type="transmembrane region" description="Helical" evidence="1">
    <location>
        <begin position="39"/>
        <end position="59"/>
    </location>
</feature>